<keyword evidence="2" id="KW-1185">Reference proteome</keyword>
<accession>A0A7J8TA28</accession>
<comment type="caution">
    <text evidence="1">The sequence shown here is derived from an EMBL/GenBank/DDBJ whole genome shotgun (WGS) entry which is preliminary data.</text>
</comment>
<evidence type="ECO:0000313" key="2">
    <source>
        <dbReference type="Proteomes" id="UP000593561"/>
    </source>
</evidence>
<organism evidence="1 2">
    <name type="scientific">Gossypium davidsonii</name>
    <name type="common">Davidson's cotton</name>
    <name type="synonym">Gossypium klotzschianum subsp. davidsonii</name>
    <dbReference type="NCBI Taxonomy" id="34287"/>
    <lineage>
        <taxon>Eukaryota</taxon>
        <taxon>Viridiplantae</taxon>
        <taxon>Streptophyta</taxon>
        <taxon>Embryophyta</taxon>
        <taxon>Tracheophyta</taxon>
        <taxon>Spermatophyta</taxon>
        <taxon>Magnoliopsida</taxon>
        <taxon>eudicotyledons</taxon>
        <taxon>Gunneridae</taxon>
        <taxon>Pentapetalae</taxon>
        <taxon>rosids</taxon>
        <taxon>malvids</taxon>
        <taxon>Malvales</taxon>
        <taxon>Malvaceae</taxon>
        <taxon>Malvoideae</taxon>
        <taxon>Gossypium</taxon>
    </lineage>
</organism>
<name>A0A7J8TA28_GOSDV</name>
<dbReference type="EMBL" id="JABFAC010240218">
    <property type="protein sequence ID" value="MBA0635018.1"/>
    <property type="molecule type" value="Genomic_DNA"/>
</dbReference>
<dbReference type="Proteomes" id="UP000593561">
    <property type="component" value="Unassembled WGS sequence"/>
</dbReference>
<protein>
    <submittedName>
        <fullName evidence="1">Uncharacterized protein</fullName>
    </submittedName>
</protein>
<sequence>MSVEEAECMAFEESIKVACNLNL</sequence>
<feature type="non-terminal residue" evidence="1">
    <location>
        <position position="23"/>
    </location>
</feature>
<proteinExistence type="predicted"/>
<gene>
    <name evidence="1" type="ORF">Godav_029745</name>
</gene>
<reference evidence="1 2" key="1">
    <citation type="journal article" date="2019" name="Genome Biol. Evol.">
        <title>Insights into the evolution of the New World diploid cottons (Gossypium, subgenus Houzingenia) based on genome sequencing.</title>
        <authorList>
            <person name="Grover C.E."/>
            <person name="Arick M.A. 2nd"/>
            <person name="Thrash A."/>
            <person name="Conover J.L."/>
            <person name="Sanders W.S."/>
            <person name="Peterson D.G."/>
            <person name="Frelichowski J.E."/>
            <person name="Scheffler J.A."/>
            <person name="Scheffler B.E."/>
            <person name="Wendel J.F."/>
        </authorList>
    </citation>
    <scope>NUCLEOTIDE SEQUENCE [LARGE SCALE GENOMIC DNA]</scope>
    <source>
        <strain evidence="1">27</strain>
        <tissue evidence="1">Leaf</tissue>
    </source>
</reference>
<dbReference type="AlphaFoldDB" id="A0A7J8TA28"/>
<evidence type="ECO:0000313" key="1">
    <source>
        <dbReference type="EMBL" id="MBA0635018.1"/>
    </source>
</evidence>